<evidence type="ECO:0000313" key="1">
    <source>
        <dbReference type="EMBL" id="MYH60464.1"/>
    </source>
</evidence>
<sequence>MLKLGNGRYRVLRSGEKSVAAKIFALIRCCDTIVRAELTVRVVFCLLFSLSLLSCKSTRPVVKIGLLAPFEGLHRESGYEALSAMRAALADFPPKEFEAIPLALDTSADPAHARRAAAKMLRDDSVVAVVGPLQAPQVSAVAQIIVASGVEWQPQARPPSTEAAQNLIEAIIARMPGTNIAVAGLEFGWPQTSAAELSSNTGKSVSLVDAAADGAEADAVLWLGSAVEGAAFLSRLRLLGRTVPFWTTAVAGNPVFHSLLLERLDGASPGPNYWAIALSENGDHYMQWASAHEDAPPTAFAVYQATQRALQQIAGDDLPSGERDLAVFSLDLEGKSELIEIVRLP</sequence>
<comment type="caution">
    <text evidence="1">The sequence shown here is derived from an EMBL/GenBank/DDBJ whole genome shotgun (WGS) entry which is preliminary data.</text>
</comment>
<dbReference type="CDD" id="cd06268">
    <property type="entry name" value="PBP1_ABC_transporter_LIVBP-like"/>
    <property type="match status" value="1"/>
</dbReference>
<name>A0A6B1G2M3_9CHLR</name>
<proteinExistence type="predicted"/>
<dbReference type="AlphaFoldDB" id="A0A6B1G2M3"/>
<protein>
    <submittedName>
        <fullName evidence="1">Amino acid ABC transporter substrate-binding protein</fullName>
    </submittedName>
</protein>
<gene>
    <name evidence="1" type="ORF">F4148_01390</name>
</gene>
<dbReference type="EMBL" id="VYDA01000048">
    <property type="protein sequence ID" value="MYH60464.1"/>
    <property type="molecule type" value="Genomic_DNA"/>
</dbReference>
<dbReference type="SUPFAM" id="SSF53822">
    <property type="entry name" value="Periplasmic binding protein-like I"/>
    <property type="match status" value="1"/>
</dbReference>
<organism evidence="1">
    <name type="scientific">Caldilineaceae bacterium SB0675_bin_29</name>
    <dbReference type="NCBI Taxonomy" id="2605266"/>
    <lineage>
        <taxon>Bacteria</taxon>
        <taxon>Bacillati</taxon>
        <taxon>Chloroflexota</taxon>
        <taxon>Caldilineae</taxon>
        <taxon>Caldilineales</taxon>
        <taxon>Caldilineaceae</taxon>
    </lineage>
</organism>
<dbReference type="PANTHER" id="PTHR30483">
    <property type="entry name" value="LEUCINE-SPECIFIC-BINDING PROTEIN"/>
    <property type="match status" value="1"/>
</dbReference>
<reference evidence="1" key="1">
    <citation type="submission" date="2019-09" db="EMBL/GenBank/DDBJ databases">
        <title>Characterisation of the sponge microbiome using genome-centric metagenomics.</title>
        <authorList>
            <person name="Engelberts J.P."/>
            <person name="Robbins S.J."/>
            <person name="De Goeij J.M."/>
            <person name="Aranda M."/>
            <person name="Bell S.C."/>
            <person name="Webster N.S."/>
        </authorList>
    </citation>
    <scope>NUCLEOTIDE SEQUENCE</scope>
    <source>
        <strain evidence="1">SB0675_bin_29</strain>
    </source>
</reference>
<dbReference type="InterPro" id="IPR051010">
    <property type="entry name" value="BCAA_transport"/>
</dbReference>
<dbReference type="PANTHER" id="PTHR30483:SF6">
    <property type="entry name" value="PERIPLASMIC BINDING PROTEIN OF ABC TRANSPORTER FOR NATURAL AMINO ACIDS"/>
    <property type="match status" value="1"/>
</dbReference>
<dbReference type="InterPro" id="IPR028082">
    <property type="entry name" value="Peripla_BP_I"/>
</dbReference>
<accession>A0A6B1G2M3</accession>
<dbReference type="Gene3D" id="3.40.50.2300">
    <property type="match status" value="1"/>
</dbReference>